<keyword evidence="2" id="KW-1185">Reference proteome</keyword>
<comment type="caution">
    <text evidence="1">The sequence shown here is derived from an EMBL/GenBank/DDBJ whole genome shotgun (WGS) entry which is preliminary data.</text>
</comment>
<dbReference type="InterPro" id="IPR009241">
    <property type="entry name" value="HigB-like"/>
</dbReference>
<accession>A0ABV1KNQ8</accession>
<organism evidence="1 2">
    <name type="scientific">Cohnella silvisoli</name>
    <dbReference type="NCBI Taxonomy" id="2873699"/>
    <lineage>
        <taxon>Bacteria</taxon>
        <taxon>Bacillati</taxon>
        <taxon>Bacillota</taxon>
        <taxon>Bacilli</taxon>
        <taxon>Bacillales</taxon>
        <taxon>Paenibacillaceae</taxon>
        <taxon>Cohnella</taxon>
    </lineage>
</organism>
<dbReference type="Proteomes" id="UP001493487">
    <property type="component" value="Unassembled WGS sequence"/>
</dbReference>
<protein>
    <submittedName>
        <fullName evidence="1">Type II toxin-antitoxin system RelE/ParE family toxin</fullName>
    </submittedName>
</protein>
<evidence type="ECO:0000313" key="2">
    <source>
        <dbReference type="Proteomes" id="UP001493487"/>
    </source>
</evidence>
<reference evidence="1 2" key="1">
    <citation type="journal article" date="2023" name="Genome Announc.">
        <title>Pan-Genome Analyses of the Genus Cohnella and Proposal of the Novel Species Cohnella silvisoli sp. nov., Isolated from Forest Soil.</title>
        <authorList>
            <person name="Wang C."/>
            <person name="Mao L."/>
            <person name="Bao G."/>
            <person name="Zhu H."/>
        </authorList>
    </citation>
    <scope>NUCLEOTIDE SEQUENCE [LARGE SCALE GENOMIC DNA]</scope>
    <source>
        <strain evidence="1 2">NL03-T5-1</strain>
    </source>
</reference>
<dbReference type="EMBL" id="JASKHM010000001">
    <property type="protein sequence ID" value="MEQ4481463.1"/>
    <property type="molecule type" value="Genomic_DNA"/>
</dbReference>
<evidence type="ECO:0000313" key="1">
    <source>
        <dbReference type="EMBL" id="MEQ4481463.1"/>
    </source>
</evidence>
<dbReference type="Pfam" id="PF05973">
    <property type="entry name" value="Gp49"/>
    <property type="match status" value="1"/>
</dbReference>
<proteinExistence type="predicted"/>
<gene>
    <name evidence="1" type="ORF">QJS35_03555</name>
</gene>
<name>A0ABV1KNQ8_9BACL</name>
<dbReference type="RefSeq" id="WP_232182032.1">
    <property type="nucleotide sequence ID" value="NZ_JAIOAP010000001.1"/>
</dbReference>
<sequence>MYKFEFASLPEVNAFLEDIEDRKNKGDKHARIMFEKIAYCIERVRLQGTRAGIKIIKDLKGKENDNLYELRPLDERIFMCLWNGNHFIMLSHYTKDANETDDLELAKARRLRDKYMREHPFEGKDKKSGRR</sequence>